<organism evidence="1 2">
    <name type="scientific">Polaribacter ponticola</name>
    <dbReference type="NCBI Taxonomy" id="2978475"/>
    <lineage>
        <taxon>Bacteria</taxon>
        <taxon>Pseudomonadati</taxon>
        <taxon>Bacteroidota</taxon>
        <taxon>Flavobacteriia</taxon>
        <taxon>Flavobacteriales</taxon>
        <taxon>Flavobacteriaceae</taxon>
    </lineage>
</organism>
<comment type="caution">
    <text evidence="1">The sequence shown here is derived from an EMBL/GenBank/DDBJ whole genome shotgun (WGS) entry which is preliminary data.</text>
</comment>
<proteinExistence type="predicted"/>
<protein>
    <submittedName>
        <fullName evidence="1">Uncharacterized protein</fullName>
    </submittedName>
</protein>
<reference evidence="1" key="1">
    <citation type="submission" date="2023-02" db="EMBL/GenBank/DDBJ databases">
        <title>Polaribacter ponticola sp. nov., isolated from seawater.</title>
        <authorList>
            <person name="Baek J.H."/>
            <person name="Kim J.M."/>
            <person name="Choi D.G."/>
            <person name="Jeon C.O."/>
        </authorList>
    </citation>
    <scope>NUCLEOTIDE SEQUENCE</scope>
    <source>
        <strain evidence="1">MSW5</strain>
    </source>
</reference>
<evidence type="ECO:0000313" key="2">
    <source>
        <dbReference type="Proteomes" id="UP001151478"/>
    </source>
</evidence>
<gene>
    <name evidence="1" type="ORF">N5A56_006940</name>
</gene>
<sequence>MFLSVINFAQKVKVKNFSFDIDIRNLDVFKNITTYSYQIQDDGDYWNHNKNKDKFPTLESFTKGIFINNLKPVKENADLKIIVGYLGKDVNENDKDFHRGTGKIVFLTNKDSLIYEKEINIDIDDYPDSSSFLSNLNKERAIVLTKNVQKYIDEISFLFTVKSYKLPFGILSKGKNINAINYSRESKIFIDKLRNTPSEEVLKEALVFWENHKKIDLGKKLKQKHKNRLIYSSLTSISILLKDFDKAKMYHRKLYQNSSIFNNYTLNIDNLFRDENISNQFKITTNNRFDTVGNFLYESVFIKKGKYLKVDEEIEFDQIIVQKLLPRTNRNEKIISLKLSVVHEKPKVKLYKDGKLLKTIYARINHSIKLESGDLIKFISEKGVNIPYLYKLDKSVVKL</sequence>
<accession>A0ABT5S7U6</accession>
<name>A0ABT5S7U6_9FLAO</name>
<dbReference type="EMBL" id="JAOSLC020000003">
    <property type="protein sequence ID" value="MDD7914173.1"/>
    <property type="molecule type" value="Genomic_DNA"/>
</dbReference>
<keyword evidence="2" id="KW-1185">Reference proteome</keyword>
<dbReference type="RefSeq" id="WP_274270290.1">
    <property type="nucleotide sequence ID" value="NZ_JAOSLC020000003.1"/>
</dbReference>
<evidence type="ECO:0000313" key="1">
    <source>
        <dbReference type="EMBL" id="MDD7914173.1"/>
    </source>
</evidence>
<dbReference type="Proteomes" id="UP001151478">
    <property type="component" value="Unassembled WGS sequence"/>
</dbReference>